<sequence length="379" mass="41142">MNSTATNAAMATLLLLTASRIGGVRTQAKCPAESCVPLRECPALACPLHARAPHSRANAERAICGSVGAYLKVCCPTNEATYQDNNDNTIMGRIRSLAEICEKRSMPMSSLLPETCGQHTGVPRIVGGREASLGQYPWMVALHYKHTKNGERRVLCGGSLISGRYVLTAAHCVASSYLKKWIMTHVVLGDWRLSTDPDCSDNVCAPERISVLVEEVVVHPGFNTPTVLNNDIALIRLRSEVNFNQYIQPICLPPTNFGRSEVSVNQTVLAVGWGHTRTGDGSDVLRVALLNIANPFVCKRVFPSNFHLNGVQMCIGGGPDDTCSGDSGGPVMNLNKEQRYYVLAVTSFGTQEGCGISGRPAVYTSVAHFNDWIRQSMKY</sequence>
<dbReference type="PROSITE" id="PS50240">
    <property type="entry name" value="TRYPSIN_DOM"/>
    <property type="match status" value="1"/>
</dbReference>
<keyword evidence="5 9" id="KW-0378">Hydrolase</keyword>
<dbReference type="Proteomes" id="UP000694843">
    <property type="component" value="Unplaced"/>
</dbReference>
<evidence type="ECO:0000256" key="4">
    <source>
        <dbReference type="ARBA" id="ARBA00022729"/>
    </source>
</evidence>
<dbReference type="InterPro" id="IPR018114">
    <property type="entry name" value="TRYPSIN_HIS"/>
</dbReference>
<keyword evidence="12" id="KW-1185">Reference proteome</keyword>
<evidence type="ECO:0000259" key="11">
    <source>
        <dbReference type="PROSITE" id="PS50240"/>
    </source>
</evidence>
<dbReference type="GO" id="GO:0005576">
    <property type="term" value="C:extracellular region"/>
    <property type="evidence" value="ECO:0007669"/>
    <property type="project" value="UniProtKB-SubCell"/>
</dbReference>
<feature type="domain" description="Peptidase S1" evidence="11">
    <location>
        <begin position="125"/>
        <end position="378"/>
    </location>
</feature>
<dbReference type="InterPro" id="IPR033116">
    <property type="entry name" value="TRYPSIN_SER"/>
</dbReference>
<keyword evidence="2" id="KW-0964">Secreted</keyword>
<keyword evidence="7" id="KW-0865">Zymogen</keyword>
<organism evidence="12 13">
    <name type="scientific">Hyalella azteca</name>
    <name type="common">Amphipod</name>
    <dbReference type="NCBI Taxonomy" id="294128"/>
    <lineage>
        <taxon>Eukaryota</taxon>
        <taxon>Metazoa</taxon>
        <taxon>Ecdysozoa</taxon>
        <taxon>Arthropoda</taxon>
        <taxon>Crustacea</taxon>
        <taxon>Multicrustacea</taxon>
        <taxon>Malacostraca</taxon>
        <taxon>Eumalacostraca</taxon>
        <taxon>Peracarida</taxon>
        <taxon>Amphipoda</taxon>
        <taxon>Senticaudata</taxon>
        <taxon>Talitrida</taxon>
        <taxon>Talitroidea</taxon>
        <taxon>Hyalellidae</taxon>
        <taxon>Hyalella</taxon>
    </lineage>
</organism>
<proteinExistence type="predicted"/>
<comment type="subcellular location">
    <subcellularLocation>
        <location evidence="1">Secreted</location>
    </subcellularLocation>
</comment>
<dbReference type="SMART" id="SM00020">
    <property type="entry name" value="Tryp_SPc"/>
    <property type="match status" value="1"/>
</dbReference>
<evidence type="ECO:0000256" key="5">
    <source>
        <dbReference type="ARBA" id="ARBA00022801"/>
    </source>
</evidence>
<evidence type="ECO:0000256" key="6">
    <source>
        <dbReference type="ARBA" id="ARBA00022825"/>
    </source>
</evidence>
<dbReference type="PRINTS" id="PR00722">
    <property type="entry name" value="CHYMOTRYPSIN"/>
</dbReference>
<dbReference type="GO" id="GO:0006508">
    <property type="term" value="P:proteolysis"/>
    <property type="evidence" value="ECO:0007669"/>
    <property type="project" value="UniProtKB-KW"/>
</dbReference>
<keyword evidence="8" id="KW-1015">Disulfide bond</keyword>
<accession>A0A8B7PJK4</accession>
<dbReference type="InterPro" id="IPR043504">
    <property type="entry name" value="Peptidase_S1_PA_chymotrypsin"/>
</dbReference>
<evidence type="ECO:0000256" key="8">
    <source>
        <dbReference type="ARBA" id="ARBA00023157"/>
    </source>
</evidence>
<reference evidence="13" key="1">
    <citation type="submission" date="2025-08" db="UniProtKB">
        <authorList>
            <consortium name="RefSeq"/>
        </authorList>
    </citation>
    <scope>IDENTIFICATION</scope>
    <source>
        <tissue evidence="13">Whole organism</tissue>
    </source>
</reference>
<dbReference type="PANTHER" id="PTHR24252:SF7">
    <property type="entry name" value="HYALIN"/>
    <property type="match status" value="1"/>
</dbReference>
<dbReference type="Pfam" id="PF00089">
    <property type="entry name" value="Trypsin"/>
    <property type="match status" value="1"/>
</dbReference>
<evidence type="ECO:0000256" key="9">
    <source>
        <dbReference type="RuleBase" id="RU363034"/>
    </source>
</evidence>
<feature type="signal peptide" evidence="10">
    <location>
        <begin position="1"/>
        <end position="26"/>
    </location>
</feature>
<dbReference type="KEGG" id="hazt:108681786"/>
<dbReference type="FunFam" id="2.40.10.10:FF:000146">
    <property type="entry name" value="Serine protease 53"/>
    <property type="match status" value="1"/>
</dbReference>
<dbReference type="AlphaFoldDB" id="A0A8B7PJK4"/>
<dbReference type="PROSITE" id="PS00134">
    <property type="entry name" value="TRYPSIN_HIS"/>
    <property type="match status" value="1"/>
</dbReference>
<keyword evidence="3 9" id="KW-0645">Protease</keyword>
<dbReference type="InterPro" id="IPR001254">
    <property type="entry name" value="Trypsin_dom"/>
</dbReference>
<evidence type="ECO:0000313" key="12">
    <source>
        <dbReference type="Proteomes" id="UP000694843"/>
    </source>
</evidence>
<dbReference type="GO" id="GO:0004252">
    <property type="term" value="F:serine-type endopeptidase activity"/>
    <property type="evidence" value="ECO:0007669"/>
    <property type="project" value="InterPro"/>
</dbReference>
<evidence type="ECO:0000256" key="7">
    <source>
        <dbReference type="ARBA" id="ARBA00023145"/>
    </source>
</evidence>
<protein>
    <submittedName>
        <fullName evidence="13">Phenoloxidase-activating factor 1-like</fullName>
    </submittedName>
</protein>
<keyword evidence="6 9" id="KW-0720">Serine protease</keyword>
<dbReference type="RefSeq" id="XP_018026349.2">
    <property type="nucleotide sequence ID" value="XM_018170860.2"/>
</dbReference>
<evidence type="ECO:0000256" key="10">
    <source>
        <dbReference type="SAM" id="SignalP"/>
    </source>
</evidence>
<dbReference type="PROSITE" id="PS00135">
    <property type="entry name" value="TRYPSIN_SER"/>
    <property type="match status" value="1"/>
</dbReference>
<evidence type="ECO:0000256" key="2">
    <source>
        <dbReference type="ARBA" id="ARBA00022525"/>
    </source>
</evidence>
<dbReference type="Gene3D" id="2.40.10.10">
    <property type="entry name" value="Trypsin-like serine proteases"/>
    <property type="match status" value="2"/>
</dbReference>
<dbReference type="PANTHER" id="PTHR24252">
    <property type="entry name" value="ACROSIN-RELATED"/>
    <property type="match status" value="1"/>
</dbReference>
<name>A0A8B7PJK4_HYAAZ</name>
<evidence type="ECO:0000256" key="1">
    <source>
        <dbReference type="ARBA" id="ARBA00004613"/>
    </source>
</evidence>
<dbReference type="InterPro" id="IPR009003">
    <property type="entry name" value="Peptidase_S1_PA"/>
</dbReference>
<gene>
    <name evidence="13" type="primary">LOC108681786</name>
</gene>
<dbReference type="SUPFAM" id="SSF50494">
    <property type="entry name" value="Trypsin-like serine proteases"/>
    <property type="match status" value="1"/>
</dbReference>
<dbReference type="OrthoDB" id="547031at2759"/>
<keyword evidence="4 10" id="KW-0732">Signal</keyword>
<feature type="chain" id="PRO_5037962740" evidence="10">
    <location>
        <begin position="27"/>
        <end position="379"/>
    </location>
</feature>
<dbReference type="InterPro" id="IPR001314">
    <property type="entry name" value="Peptidase_S1A"/>
</dbReference>
<dbReference type="GeneID" id="108681786"/>
<evidence type="ECO:0000256" key="3">
    <source>
        <dbReference type="ARBA" id="ARBA00022670"/>
    </source>
</evidence>
<dbReference type="CDD" id="cd00190">
    <property type="entry name" value="Tryp_SPc"/>
    <property type="match status" value="1"/>
</dbReference>
<evidence type="ECO:0000313" key="13">
    <source>
        <dbReference type="RefSeq" id="XP_018026349.2"/>
    </source>
</evidence>